<dbReference type="HOGENOM" id="CLU_145226_3_0_9"/>
<dbReference type="KEGG" id="clt:CM240_1638"/>
<dbReference type="InterPro" id="IPR013367">
    <property type="entry name" value="Flagellar_put"/>
</dbReference>
<dbReference type="NCBIfam" id="TIGR02530">
    <property type="entry name" value="flg_new"/>
    <property type="match status" value="1"/>
</dbReference>
<dbReference type="STRING" id="1216932.CM240_1638"/>
<dbReference type="RefSeq" id="WP_044038189.1">
    <property type="nucleotide sequence ID" value="NZ_HG917868.1"/>
</dbReference>
<dbReference type="EMBL" id="HG917868">
    <property type="protein sequence ID" value="CDM68796.1"/>
    <property type="molecule type" value="Genomic_DNA"/>
</dbReference>
<evidence type="ECO:0000313" key="1">
    <source>
        <dbReference type="EMBL" id="CDM68796.1"/>
    </source>
</evidence>
<sequence>MTYRIVNGNIVSVKPLDIESSRANVNKDASTTSFSEILNEKLNKDINISKHANVRLTERNITLSDEDMGKLSDAFDKAENKGATDSVILYKDLAFVASIKNRTIITAMPKGEENIFTNIDSVILL</sequence>
<accession>W6RVR7</accession>
<dbReference type="Proteomes" id="UP000019426">
    <property type="component" value="Chromosome M2/40_rep1"/>
</dbReference>
<keyword evidence="2" id="KW-1185">Reference proteome</keyword>
<dbReference type="AlphaFoldDB" id="W6RVR7"/>
<reference evidence="1 2" key="1">
    <citation type="submission" date="2013-11" db="EMBL/GenBank/DDBJ databases">
        <title>Complete genome sequence of Clostridum sp. M2/40.</title>
        <authorList>
            <person name="Wibberg D."/>
            <person name="Puehler A."/>
            <person name="Schlueter A."/>
        </authorList>
    </citation>
    <scope>NUCLEOTIDE SEQUENCE [LARGE SCALE GENOMIC DNA]</scope>
    <source>
        <strain evidence="2">M2/40</strain>
    </source>
</reference>
<name>W6RVR7_9CLOT</name>
<keyword evidence="1" id="KW-0282">Flagellum</keyword>
<dbReference type="eggNOG" id="ENOG5032Y5R">
    <property type="taxonomic scope" value="Bacteria"/>
</dbReference>
<protein>
    <submittedName>
        <fullName evidence="1">Flagellar operon protein</fullName>
    </submittedName>
</protein>
<keyword evidence="1" id="KW-0969">Cilium</keyword>
<dbReference type="OrthoDB" id="165650at2"/>
<dbReference type="Pfam" id="PF12611">
    <property type="entry name" value="Flagellar_put"/>
    <property type="match status" value="1"/>
</dbReference>
<keyword evidence="1" id="KW-0966">Cell projection</keyword>
<gene>
    <name evidence="1" type="ORF">CM240_1638</name>
</gene>
<evidence type="ECO:0000313" key="2">
    <source>
        <dbReference type="Proteomes" id="UP000019426"/>
    </source>
</evidence>
<dbReference type="PATRIC" id="fig|1216932.3.peg.1631"/>
<proteinExistence type="predicted"/>
<organism evidence="1 2">
    <name type="scientific">Clostridium bornimense</name>
    <dbReference type="NCBI Taxonomy" id="1216932"/>
    <lineage>
        <taxon>Bacteria</taxon>
        <taxon>Bacillati</taxon>
        <taxon>Bacillota</taxon>
        <taxon>Clostridia</taxon>
        <taxon>Eubacteriales</taxon>
        <taxon>Clostridiaceae</taxon>
        <taxon>Clostridium</taxon>
    </lineage>
</organism>